<dbReference type="PANTHER" id="PTHR46484:SF7">
    <property type="entry name" value="MYELIN-ASSOCIATED GLYCOPROTEIN-LIKE-RELATED"/>
    <property type="match status" value="1"/>
</dbReference>
<dbReference type="Pfam" id="PF00047">
    <property type="entry name" value="ig"/>
    <property type="match status" value="1"/>
</dbReference>
<feature type="chain" id="PRO_5043904638" description="Ig-like domain-containing protein" evidence="2">
    <location>
        <begin position="22"/>
        <end position="302"/>
    </location>
</feature>
<reference evidence="4 5" key="1">
    <citation type="submission" date="2020-10" db="EMBL/GenBank/DDBJ databases">
        <title>Pygocentrus nattereri (red-bellied piranha) genome, fPygNat1, primary haplotype.</title>
        <authorList>
            <person name="Myers G."/>
            <person name="Meyer A."/>
            <person name="Karagic N."/>
            <person name="Pippel M."/>
            <person name="Winkler S."/>
            <person name="Tracey A."/>
            <person name="Wood J."/>
            <person name="Formenti G."/>
            <person name="Howe K."/>
            <person name="Fedrigo O."/>
            <person name="Jarvis E.D."/>
        </authorList>
    </citation>
    <scope>NUCLEOTIDE SEQUENCE [LARGE SCALE GENOMIC DNA]</scope>
</reference>
<dbReference type="OMA" id="PVQRILM"/>
<reference evidence="4" key="2">
    <citation type="submission" date="2025-08" db="UniProtKB">
        <authorList>
            <consortium name="Ensembl"/>
        </authorList>
    </citation>
    <scope>IDENTIFICATION</scope>
</reference>
<dbReference type="InterPro" id="IPR036179">
    <property type="entry name" value="Ig-like_dom_sf"/>
</dbReference>
<dbReference type="AlphaFoldDB" id="A0A3B4DMD1"/>
<dbReference type="InterPro" id="IPR013783">
    <property type="entry name" value="Ig-like_fold"/>
</dbReference>
<sequence length="302" mass="34834">NMRTQGRLLFCWLLIFATVLSDVWKAEVVSELKTLVSSCVVLPCKFQYPGKQLPDSRIRGIWHQQAKHDQRIYHEDSTEIADSFKGRTRLLGHLGEKNCTLEIDEVKNHDNGPFCFRAEIPSIDKYSFVESCVALNMMCKYDCKELKLEQMKTLEDGVPATFKCSIRHTCPSHPPTITWSRSNSEATWSNRDILHGNWEVESLLIFIPTEKDDFTHLNCTVSFHGGLQSSVSSLIHVKRKSCSLSTIVAHITFTKMFYFLVHQSQRSRNIGTNMLQFQVRNYVHSYLLSNCKRLNLIISQHF</sequence>
<keyword evidence="2" id="KW-0732">Signal</keyword>
<feature type="signal peptide" evidence="2">
    <location>
        <begin position="1"/>
        <end position="21"/>
    </location>
</feature>
<dbReference type="Ensembl" id="ENSPNAT00000011009.2">
    <property type="protein sequence ID" value="ENSPNAP00000024094.2"/>
    <property type="gene ID" value="ENSPNAG00000037161.1"/>
</dbReference>
<organism evidence="4 5">
    <name type="scientific">Pygocentrus nattereri</name>
    <name type="common">Red-bellied piranha</name>
    <dbReference type="NCBI Taxonomy" id="42514"/>
    <lineage>
        <taxon>Eukaryota</taxon>
        <taxon>Metazoa</taxon>
        <taxon>Chordata</taxon>
        <taxon>Craniata</taxon>
        <taxon>Vertebrata</taxon>
        <taxon>Euteleostomi</taxon>
        <taxon>Actinopterygii</taxon>
        <taxon>Neopterygii</taxon>
        <taxon>Teleostei</taxon>
        <taxon>Ostariophysi</taxon>
        <taxon>Characiformes</taxon>
        <taxon>Characoidei</taxon>
        <taxon>Pygocentrus</taxon>
    </lineage>
</organism>
<proteinExistence type="predicted"/>
<evidence type="ECO:0000259" key="3">
    <source>
        <dbReference type="PROSITE" id="PS50835"/>
    </source>
</evidence>
<dbReference type="PANTHER" id="PTHR46484">
    <property type="entry name" value="SI:CH211-171H4.5-RELATED"/>
    <property type="match status" value="1"/>
</dbReference>
<feature type="domain" description="Ig-like" evidence="3">
    <location>
        <begin position="121"/>
        <end position="232"/>
    </location>
</feature>
<dbReference type="InterPro" id="IPR013151">
    <property type="entry name" value="Immunoglobulin_dom"/>
</dbReference>
<keyword evidence="5" id="KW-1185">Reference proteome</keyword>
<reference evidence="4" key="3">
    <citation type="submission" date="2025-09" db="UniProtKB">
        <authorList>
            <consortium name="Ensembl"/>
        </authorList>
    </citation>
    <scope>IDENTIFICATION</scope>
</reference>
<dbReference type="SUPFAM" id="SSF48726">
    <property type="entry name" value="Immunoglobulin"/>
    <property type="match status" value="2"/>
</dbReference>
<dbReference type="PROSITE" id="PS50835">
    <property type="entry name" value="IG_LIKE"/>
    <property type="match status" value="1"/>
</dbReference>
<dbReference type="Proteomes" id="UP001501920">
    <property type="component" value="Chromosome 17"/>
</dbReference>
<evidence type="ECO:0000256" key="1">
    <source>
        <dbReference type="ARBA" id="ARBA00023319"/>
    </source>
</evidence>
<dbReference type="STRING" id="42514.ENSPNAP00000024094"/>
<dbReference type="InterPro" id="IPR007110">
    <property type="entry name" value="Ig-like_dom"/>
</dbReference>
<evidence type="ECO:0000313" key="5">
    <source>
        <dbReference type="Proteomes" id="UP001501920"/>
    </source>
</evidence>
<evidence type="ECO:0000313" key="4">
    <source>
        <dbReference type="Ensembl" id="ENSPNAP00000024094.2"/>
    </source>
</evidence>
<name>A0A3B4DMD1_PYGNA</name>
<keyword evidence="1" id="KW-0393">Immunoglobulin domain</keyword>
<evidence type="ECO:0000256" key="2">
    <source>
        <dbReference type="SAM" id="SignalP"/>
    </source>
</evidence>
<dbReference type="Gene3D" id="2.60.40.10">
    <property type="entry name" value="Immunoglobulins"/>
    <property type="match status" value="2"/>
</dbReference>
<accession>A0A3B4DMD1</accession>
<protein>
    <recommendedName>
        <fullName evidence="3">Ig-like domain-containing protein</fullName>
    </recommendedName>
</protein>
<dbReference type="GeneTree" id="ENSGT01150000286924"/>